<dbReference type="EMBL" id="JBBPBN010000013">
    <property type="protein sequence ID" value="KAK9026704.1"/>
    <property type="molecule type" value="Genomic_DNA"/>
</dbReference>
<name>A0ABR2SP24_9ROSI</name>
<sequence length="112" mass="12709">MHGRIRSSFHRLQRCRIRPPLHAWQACDAVPQLWQIVQALIPHAAGEGHLEVAWWGPCMHGSLRRRRLGGGVVVPHVSEEKATSRWPNGPRSRYQLHSSARVAPQTDQTSSR</sequence>
<proteinExistence type="predicted"/>
<evidence type="ECO:0000313" key="2">
    <source>
        <dbReference type="EMBL" id="KAK9026704.1"/>
    </source>
</evidence>
<feature type="region of interest" description="Disordered" evidence="1">
    <location>
        <begin position="78"/>
        <end position="112"/>
    </location>
</feature>
<accession>A0ABR2SP24</accession>
<keyword evidence="3" id="KW-1185">Reference proteome</keyword>
<evidence type="ECO:0000256" key="1">
    <source>
        <dbReference type="SAM" id="MobiDB-lite"/>
    </source>
</evidence>
<protein>
    <submittedName>
        <fullName evidence="2">Uncharacterized protein</fullName>
    </submittedName>
</protein>
<organism evidence="2 3">
    <name type="scientific">Hibiscus sabdariffa</name>
    <name type="common">roselle</name>
    <dbReference type="NCBI Taxonomy" id="183260"/>
    <lineage>
        <taxon>Eukaryota</taxon>
        <taxon>Viridiplantae</taxon>
        <taxon>Streptophyta</taxon>
        <taxon>Embryophyta</taxon>
        <taxon>Tracheophyta</taxon>
        <taxon>Spermatophyta</taxon>
        <taxon>Magnoliopsida</taxon>
        <taxon>eudicotyledons</taxon>
        <taxon>Gunneridae</taxon>
        <taxon>Pentapetalae</taxon>
        <taxon>rosids</taxon>
        <taxon>malvids</taxon>
        <taxon>Malvales</taxon>
        <taxon>Malvaceae</taxon>
        <taxon>Malvoideae</taxon>
        <taxon>Hibiscus</taxon>
    </lineage>
</organism>
<reference evidence="2 3" key="1">
    <citation type="journal article" date="2024" name="G3 (Bethesda)">
        <title>Genome assembly of Hibiscus sabdariffa L. provides insights into metabolisms of medicinal natural products.</title>
        <authorList>
            <person name="Kim T."/>
        </authorList>
    </citation>
    <scope>NUCLEOTIDE SEQUENCE [LARGE SCALE GENOMIC DNA]</scope>
    <source>
        <strain evidence="2">TK-2024</strain>
        <tissue evidence="2">Old leaves</tissue>
    </source>
</reference>
<evidence type="ECO:0000313" key="3">
    <source>
        <dbReference type="Proteomes" id="UP001396334"/>
    </source>
</evidence>
<dbReference type="Proteomes" id="UP001396334">
    <property type="component" value="Unassembled WGS sequence"/>
</dbReference>
<comment type="caution">
    <text evidence="2">The sequence shown here is derived from an EMBL/GenBank/DDBJ whole genome shotgun (WGS) entry which is preliminary data.</text>
</comment>
<gene>
    <name evidence="2" type="ORF">V6N11_039538</name>
</gene>